<reference evidence="2 3" key="1">
    <citation type="submission" date="2021-12" db="EMBL/GenBank/DDBJ databases">
        <title>Genome sequencing of bacteria with rrn-lacking chromosome and rrn-plasmid.</title>
        <authorList>
            <person name="Anda M."/>
            <person name="Iwasaki W."/>
        </authorList>
    </citation>
    <scope>NUCLEOTIDE SEQUENCE [LARGE SCALE GENOMIC DNA]</scope>
    <source>
        <strain evidence="2 3">DSM 100852</strain>
    </source>
</reference>
<feature type="transmembrane region" description="Helical" evidence="1">
    <location>
        <begin position="345"/>
        <end position="366"/>
    </location>
</feature>
<proteinExistence type="predicted"/>
<dbReference type="AlphaFoldDB" id="A0AAU9C7P7"/>
<dbReference type="KEGG" id="fax:FUAX_05530"/>
<feature type="transmembrane region" description="Helical" evidence="1">
    <location>
        <begin position="273"/>
        <end position="293"/>
    </location>
</feature>
<dbReference type="RefSeq" id="WP_338393397.1">
    <property type="nucleotide sequence ID" value="NZ_AP025314.1"/>
</dbReference>
<feature type="transmembrane region" description="Helical" evidence="1">
    <location>
        <begin position="12"/>
        <end position="34"/>
    </location>
</feature>
<organism evidence="2 3">
    <name type="scientific">Fulvitalea axinellae</name>
    <dbReference type="NCBI Taxonomy" id="1182444"/>
    <lineage>
        <taxon>Bacteria</taxon>
        <taxon>Pseudomonadati</taxon>
        <taxon>Bacteroidota</taxon>
        <taxon>Cytophagia</taxon>
        <taxon>Cytophagales</taxon>
        <taxon>Persicobacteraceae</taxon>
        <taxon>Fulvitalea</taxon>
    </lineage>
</organism>
<evidence type="ECO:0000313" key="2">
    <source>
        <dbReference type="EMBL" id="BDD08121.1"/>
    </source>
</evidence>
<keyword evidence="1" id="KW-1133">Transmembrane helix</keyword>
<name>A0AAU9C7P7_9BACT</name>
<feature type="transmembrane region" description="Helical" evidence="1">
    <location>
        <begin position="145"/>
        <end position="162"/>
    </location>
</feature>
<dbReference type="InterPro" id="IPR011990">
    <property type="entry name" value="TPR-like_helical_dom_sf"/>
</dbReference>
<evidence type="ECO:0000256" key="1">
    <source>
        <dbReference type="SAM" id="Phobius"/>
    </source>
</evidence>
<feature type="transmembrane region" description="Helical" evidence="1">
    <location>
        <begin position="115"/>
        <end position="133"/>
    </location>
</feature>
<feature type="transmembrane region" description="Helical" evidence="1">
    <location>
        <begin position="314"/>
        <end position="333"/>
    </location>
</feature>
<dbReference type="EMBL" id="AP025314">
    <property type="protein sequence ID" value="BDD08121.1"/>
    <property type="molecule type" value="Genomic_DNA"/>
</dbReference>
<dbReference type="Proteomes" id="UP001348817">
    <property type="component" value="Chromosome"/>
</dbReference>
<dbReference type="Gene3D" id="1.25.40.10">
    <property type="entry name" value="Tetratricopeptide repeat domain"/>
    <property type="match status" value="1"/>
</dbReference>
<feature type="transmembrane region" description="Helical" evidence="1">
    <location>
        <begin position="204"/>
        <end position="229"/>
    </location>
</feature>
<protein>
    <recommendedName>
        <fullName evidence="4">Tetratricopeptide repeat protein</fullName>
    </recommendedName>
</protein>
<feature type="transmembrane region" description="Helical" evidence="1">
    <location>
        <begin position="174"/>
        <end position="192"/>
    </location>
</feature>
<accession>A0AAU9C7P7</accession>
<sequence>MLFWNRWQSAYRLFYMTLLVFFTVVTGAYLYGFFSGNSNWLSWELDIKAEPVETVAESLEIGPYKIDLPAKTYVATEHYRASDPQINPEYSMYFWLVLGVGASLLLTVSTGFNRFWFLVSMGVFALSVLGLRLELLEFLGKEDSKLAFGIIVSYFAVSYLFHSIWKAVSIPARFVVFASLTALWTFAIVKFSEGGNPVMILTGFGIWPATYLTLAFILFIGTEIFATLLKFLPDTSTSPSGKMNNLGHYLIFCVIYFLNLGMVFYQMTEGEDLGVYLLSPFLIFVIATVAGLFNFEARSEKYARMLPFSPLGAMLYLGFALVATATVAFAFYTGNDPMAEVFEDAIVYSQIGFGIAFLVYVLINYGTLLGRNKAVAKVMYKPVRMPILSMTLLGIGGTVLFFGKSSWLIVDQMNAGRANLVADLYLYEGKFETAKRNYEISAYHGFQNHHANYTLAHLAEKKSNISEALVHLELAVSKQPSPYAYARQAKLYQSQNRFFDALFCLRRGTSKFEGNGQLKNEIGMLYGGSQVLDSAMIWLGQAEKIGDTRLSGLRNRWALTALKDIPLDNDLNAKLDAIEDPMAKANVVAVSNIRPGAPLKASLAPAEGALDFGRTLYLNNISVNLGENDPVAFADFIQATLSDSVNAPYEAFLKYNEALADYRAGRVYDALDLLSKMTVEYPSMDERLVFAKGFIALKNKAYQQAGDFFREAHLLGYPQAETYSLLAMAEAGLLKNTAMLWENSVDSSVVRDDMLYVLKTDNVTDVFSASDQKKALWLRYRSADADPGLISRLENSIRTPVFRADLNLYYASKALANNETEEASRYLKEAEKYGAKANWTRAVKARIALAERKPTTTGLSLAPDEELWLKAQRAEANGERKEADSLFMALGSANPYFTEGMLAALEYAESGKDGLEKAYKMVVRAKYADAYSVRLNMAYIRLALKMGLDNSADRALLEMINYVSEENYKALEQRVEGWRSRLENGEAI</sequence>
<feature type="transmembrane region" description="Helical" evidence="1">
    <location>
        <begin position="249"/>
        <end position="267"/>
    </location>
</feature>
<keyword evidence="1" id="KW-0812">Transmembrane</keyword>
<evidence type="ECO:0008006" key="4">
    <source>
        <dbReference type="Google" id="ProtNLM"/>
    </source>
</evidence>
<keyword evidence="3" id="KW-1185">Reference proteome</keyword>
<keyword evidence="1" id="KW-0472">Membrane</keyword>
<feature type="transmembrane region" description="Helical" evidence="1">
    <location>
        <begin position="387"/>
        <end position="410"/>
    </location>
</feature>
<dbReference type="SUPFAM" id="SSF48452">
    <property type="entry name" value="TPR-like"/>
    <property type="match status" value="1"/>
</dbReference>
<evidence type="ECO:0000313" key="3">
    <source>
        <dbReference type="Proteomes" id="UP001348817"/>
    </source>
</evidence>
<feature type="transmembrane region" description="Helical" evidence="1">
    <location>
        <begin position="90"/>
        <end position="108"/>
    </location>
</feature>
<gene>
    <name evidence="2" type="ORF">FUAX_05530</name>
</gene>